<keyword evidence="9" id="KW-0786">Thiamine pyrophosphate</keyword>
<dbReference type="PANTHER" id="PTHR43522:SF2">
    <property type="entry name" value="TRANSKETOLASE 1-RELATED"/>
    <property type="match status" value="1"/>
</dbReference>
<dbReference type="SUPFAM" id="SSF52922">
    <property type="entry name" value="TK C-terminal domain-like"/>
    <property type="match status" value="1"/>
</dbReference>
<dbReference type="Pfam" id="PF02779">
    <property type="entry name" value="Transket_pyr"/>
    <property type="match status" value="1"/>
</dbReference>
<dbReference type="InterPro" id="IPR005474">
    <property type="entry name" value="Transketolase_N"/>
</dbReference>
<evidence type="ECO:0000256" key="1">
    <source>
        <dbReference type="ARBA" id="ARBA00001946"/>
    </source>
</evidence>
<evidence type="ECO:0000256" key="6">
    <source>
        <dbReference type="ARBA" id="ARBA00022679"/>
    </source>
</evidence>
<organism evidence="13 14">
    <name type="scientific">Trichocoleus desertorum GB2-A4</name>
    <dbReference type="NCBI Taxonomy" id="2933944"/>
    <lineage>
        <taxon>Bacteria</taxon>
        <taxon>Bacillati</taxon>
        <taxon>Cyanobacteriota</taxon>
        <taxon>Cyanophyceae</taxon>
        <taxon>Leptolyngbyales</taxon>
        <taxon>Trichocoleusaceae</taxon>
        <taxon>Trichocoleus</taxon>
    </lineage>
</organism>
<proteinExistence type="inferred from homology"/>
<comment type="cofactor">
    <cofactor evidence="1">
        <name>Mg(2+)</name>
        <dbReference type="ChEBI" id="CHEBI:18420"/>
    </cofactor>
</comment>
<dbReference type="InterPro" id="IPR033247">
    <property type="entry name" value="Transketolase_fam"/>
</dbReference>
<evidence type="ECO:0000256" key="5">
    <source>
        <dbReference type="ARBA" id="ARBA00013152"/>
    </source>
</evidence>
<protein>
    <recommendedName>
        <fullName evidence="5 11">Transketolase</fullName>
        <ecNumber evidence="5 11">2.2.1.1</ecNumber>
    </recommendedName>
</protein>
<dbReference type="Gene3D" id="3.40.50.970">
    <property type="match status" value="2"/>
</dbReference>
<dbReference type="NCBIfam" id="TIGR00232">
    <property type="entry name" value="tktlase_bact"/>
    <property type="match status" value="1"/>
</dbReference>
<comment type="subunit">
    <text evidence="4">Homodimer.</text>
</comment>
<keyword evidence="6 13" id="KW-0808">Transferase</keyword>
<dbReference type="InterPro" id="IPR009014">
    <property type="entry name" value="Transketo_C/PFOR_II"/>
</dbReference>
<evidence type="ECO:0000256" key="9">
    <source>
        <dbReference type="ARBA" id="ARBA00023052"/>
    </source>
</evidence>
<evidence type="ECO:0000256" key="10">
    <source>
        <dbReference type="ARBA" id="ARBA00049473"/>
    </source>
</evidence>
<dbReference type="SUPFAM" id="SSF52518">
    <property type="entry name" value="Thiamin diphosphate-binding fold (THDP-binding)"/>
    <property type="match status" value="2"/>
</dbReference>
<evidence type="ECO:0000256" key="2">
    <source>
        <dbReference type="ARBA" id="ARBA00001964"/>
    </source>
</evidence>
<comment type="similarity">
    <text evidence="3">Belongs to the transketolase family.</text>
</comment>
<dbReference type="PROSITE" id="PS00802">
    <property type="entry name" value="TRANSKETOLASE_2"/>
    <property type="match status" value="1"/>
</dbReference>
<dbReference type="Pfam" id="PF22613">
    <property type="entry name" value="Transketolase_C_1"/>
    <property type="match status" value="1"/>
</dbReference>
<dbReference type="CDD" id="cd02012">
    <property type="entry name" value="TPP_TK"/>
    <property type="match status" value="1"/>
</dbReference>
<keyword evidence="7" id="KW-0479">Metal-binding</keyword>
<comment type="cofactor">
    <cofactor evidence="2">
        <name>thiamine diphosphate</name>
        <dbReference type="ChEBI" id="CHEBI:58937"/>
    </cofactor>
</comment>
<dbReference type="CDD" id="cd07033">
    <property type="entry name" value="TPP_PYR_DXS_TK_like"/>
    <property type="match status" value="1"/>
</dbReference>
<evidence type="ECO:0000256" key="8">
    <source>
        <dbReference type="ARBA" id="ARBA00022842"/>
    </source>
</evidence>
<evidence type="ECO:0000313" key="13">
    <source>
        <dbReference type="EMBL" id="MEP0820645.1"/>
    </source>
</evidence>
<comment type="caution">
    <text evidence="13">The sequence shown here is derived from an EMBL/GenBank/DDBJ whole genome shotgun (WGS) entry which is preliminary data.</text>
</comment>
<dbReference type="InterPro" id="IPR005475">
    <property type="entry name" value="Transketolase-like_Pyr-bd"/>
</dbReference>
<dbReference type="SMART" id="SM00861">
    <property type="entry name" value="Transket_pyr"/>
    <property type="match status" value="1"/>
</dbReference>
<name>A0ABV0JFT7_9CYAN</name>
<comment type="catalytic activity">
    <reaction evidence="10">
        <text>D-sedoheptulose 7-phosphate + D-glyceraldehyde 3-phosphate = aldehydo-D-ribose 5-phosphate + D-xylulose 5-phosphate</text>
        <dbReference type="Rhea" id="RHEA:10508"/>
        <dbReference type="ChEBI" id="CHEBI:57483"/>
        <dbReference type="ChEBI" id="CHEBI:57737"/>
        <dbReference type="ChEBI" id="CHEBI:58273"/>
        <dbReference type="ChEBI" id="CHEBI:59776"/>
        <dbReference type="EC" id="2.2.1.1"/>
    </reaction>
</comment>
<dbReference type="Pfam" id="PF00456">
    <property type="entry name" value="Transketolase_N"/>
    <property type="match status" value="1"/>
</dbReference>
<evidence type="ECO:0000256" key="11">
    <source>
        <dbReference type="NCBIfam" id="TIGR00232"/>
    </source>
</evidence>
<dbReference type="InterPro" id="IPR055152">
    <property type="entry name" value="Transketolase-like_C_2"/>
</dbReference>
<accession>A0ABV0JFT7</accession>
<reference evidence="13 14" key="1">
    <citation type="submission" date="2022-04" db="EMBL/GenBank/DDBJ databases">
        <title>Positive selection, recombination, and allopatry shape intraspecific diversity of widespread and dominant cyanobacteria.</title>
        <authorList>
            <person name="Wei J."/>
            <person name="Shu W."/>
            <person name="Hu C."/>
        </authorList>
    </citation>
    <scope>NUCLEOTIDE SEQUENCE [LARGE SCALE GENOMIC DNA]</scope>
    <source>
        <strain evidence="13 14">GB2-A4</strain>
    </source>
</reference>
<keyword evidence="14" id="KW-1185">Reference proteome</keyword>
<dbReference type="Proteomes" id="UP001464891">
    <property type="component" value="Unassembled WGS sequence"/>
</dbReference>
<keyword evidence="8" id="KW-0460">Magnesium</keyword>
<sequence>MDAVQQANSGHPGTPMALAPVAYCLWQRFLRFDPDDPIWANRDRFVLSNGHASMLLYSLLYLTGVKAVNAKYEQLGEPSVTLDDIKHFRQLDSKCPGHPEYRWTSGIETTTGPLGQGVATSVGMAIARQWMAQHFNRPNFELFNYNVYALCGDGCMMEGISNEAASLAGHLKLSNLCWIYDNNHITIEGNTHLTFSDDIGTRFLAYGWNLIRVSDANDLEMLERAFQTFQETHDRPTLIIVDSHIGYGAPHRHDTSAAHGDPLGEEEIRLTKRNYGWSEDAKFLVPEGVQAHFQKHLGQRGHRLRQGWMQTFAEYSAKYPDLADQLYKMQHRQLPDDWETALPTFPADVKGLGGRDASASVLNAIAQQIPWLIGGAADLAPSTKTRLTFEGAGDFSADDRSGRNFHFGIREHAMAAILNGLSLSKVRAYGSGFFIFSDYCRPSIRLSALMEIPVIYIFTHDSIGVGEDGPTHQPVEQLASLRAIPGLITLRPADANEVVEAWRVIMQLQHQPVVLVLSRQALPTLDRTQYAAASGLAKGAYILADAENGKPDVLLLATGSEVSLCIAAYEQLKTEGIKARVVSMPSWELFEQQNQDYRDSVIPPSITARVCVEQASTFGWGEYVGSRGARIVMHTFGASAPLKELQRKFGFTPDKVVTAAKAQLAS</sequence>
<dbReference type="InterPro" id="IPR029061">
    <property type="entry name" value="THDP-binding"/>
</dbReference>
<dbReference type="InterPro" id="IPR005478">
    <property type="entry name" value="Transketolase_bac-like"/>
</dbReference>
<evidence type="ECO:0000256" key="3">
    <source>
        <dbReference type="ARBA" id="ARBA00007131"/>
    </source>
</evidence>
<dbReference type="PANTHER" id="PTHR43522">
    <property type="entry name" value="TRANSKETOLASE"/>
    <property type="match status" value="1"/>
</dbReference>
<evidence type="ECO:0000256" key="4">
    <source>
        <dbReference type="ARBA" id="ARBA00011738"/>
    </source>
</evidence>
<evidence type="ECO:0000259" key="12">
    <source>
        <dbReference type="SMART" id="SM00861"/>
    </source>
</evidence>
<dbReference type="GO" id="GO:0004802">
    <property type="term" value="F:transketolase activity"/>
    <property type="evidence" value="ECO:0007669"/>
    <property type="project" value="UniProtKB-EC"/>
</dbReference>
<evidence type="ECO:0000256" key="7">
    <source>
        <dbReference type="ARBA" id="ARBA00022723"/>
    </source>
</evidence>
<dbReference type="EC" id="2.2.1.1" evidence="5 11"/>
<feature type="domain" description="Transketolase-like pyrimidine-binding" evidence="12">
    <location>
        <begin position="352"/>
        <end position="524"/>
    </location>
</feature>
<dbReference type="Gene3D" id="3.40.50.920">
    <property type="match status" value="1"/>
</dbReference>
<evidence type="ECO:0000313" key="14">
    <source>
        <dbReference type="Proteomes" id="UP001464891"/>
    </source>
</evidence>
<dbReference type="EMBL" id="JAMPKM010000037">
    <property type="protein sequence ID" value="MEP0820645.1"/>
    <property type="molecule type" value="Genomic_DNA"/>
</dbReference>
<dbReference type="InterPro" id="IPR020826">
    <property type="entry name" value="Transketolase_BS"/>
</dbReference>
<gene>
    <name evidence="13" type="primary">tkt</name>
    <name evidence="13" type="ORF">NC998_26505</name>
</gene>